<dbReference type="InterPro" id="IPR051910">
    <property type="entry name" value="ComF/GntX_DNA_util-trans"/>
</dbReference>
<gene>
    <name evidence="4" type="ORF">EU555_03275</name>
</gene>
<organism evidence="4 5">
    <name type="scientific">Methylobacterium nonmethylotrophicum</name>
    <dbReference type="NCBI Taxonomy" id="1141884"/>
    <lineage>
        <taxon>Bacteria</taxon>
        <taxon>Pseudomonadati</taxon>
        <taxon>Pseudomonadota</taxon>
        <taxon>Alphaproteobacteria</taxon>
        <taxon>Hyphomicrobiales</taxon>
        <taxon>Methylobacteriaceae</taxon>
        <taxon>Methylobacterium</taxon>
    </lineage>
</organism>
<dbReference type="InterPro" id="IPR029057">
    <property type="entry name" value="PRTase-like"/>
</dbReference>
<evidence type="ECO:0000313" key="5">
    <source>
        <dbReference type="Proteomes" id="UP000297535"/>
    </source>
</evidence>
<dbReference type="PANTHER" id="PTHR47505:SF1">
    <property type="entry name" value="DNA UTILIZATION PROTEIN YHGH"/>
    <property type="match status" value="1"/>
</dbReference>
<dbReference type="OrthoDB" id="9779910at2"/>
<evidence type="ECO:0000256" key="1">
    <source>
        <dbReference type="ARBA" id="ARBA00008007"/>
    </source>
</evidence>
<keyword evidence="5" id="KW-1185">Reference proteome</keyword>
<dbReference type="InterPro" id="IPR044005">
    <property type="entry name" value="DZR_2"/>
</dbReference>
<evidence type="ECO:0000259" key="2">
    <source>
        <dbReference type="Pfam" id="PF00156"/>
    </source>
</evidence>
<dbReference type="PANTHER" id="PTHR47505">
    <property type="entry name" value="DNA UTILIZATION PROTEIN YHGH"/>
    <property type="match status" value="1"/>
</dbReference>
<name>A0A4Z0NWR6_9HYPH</name>
<accession>A0A4Z0NWR6</accession>
<dbReference type="Pfam" id="PF18912">
    <property type="entry name" value="DZR_2"/>
    <property type="match status" value="1"/>
</dbReference>
<dbReference type="Pfam" id="PF00156">
    <property type="entry name" value="Pribosyltran"/>
    <property type="match status" value="1"/>
</dbReference>
<dbReference type="Proteomes" id="UP000297535">
    <property type="component" value="Unassembled WGS sequence"/>
</dbReference>
<dbReference type="AlphaFoldDB" id="A0A4Z0NWR6"/>
<evidence type="ECO:0000313" key="4">
    <source>
        <dbReference type="EMBL" id="TGE01709.1"/>
    </source>
</evidence>
<feature type="domain" description="Phosphoribosyltransferase" evidence="2">
    <location>
        <begin position="180"/>
        <end position="263"/>
    </location>
</feature>
<feature type="domain" description="Double zinc ribbon" evidence="3">
    <location>
        <begin position="35"/>
        <end position="80"/>
    </location>
</feature>
<dbReference type="EMBL" id="SRLB01000002">
    <property type="protein sequence ID" value="TGE01709.1"/>
    <property type="molecule type" value="Genomic_DNA"/>
</dbReference>
<comment type="caution">
    <text evidence="4">The sequence shown here is derived from an EMBL/GenBank/DDBJ whole genome shotgun (WGS) entry which is preliminary data.</text>
</comment>
<dbReference type="Gene3D" id="3.40.50.2020">
    <property type="match status" value="1"/>
</dbReference>
<dbReference type="InterPro" id="IPR000836">
    <property type="entry name" value="PRTase_dom"/>
</dbReference>
<evidence type="ECO:0000259" key="3">
    <source>
        <dbReference type="Pfam" id="PF18912"/>
    </source>
</evidence>
<sequence>MPQRSSDPPETARRLSGAILPRLAGLPGLVARGLVGLVYPPSCIACGTATAVPHALCAGCWSGVRFIERPYCERLGTPFSVDLGAPGLLSPAALADPPVYARARAVARYDDTARRLVQRLKYEDRLDLAGALGAMMARAGAELLTEADVAVPVPLWRWRLWWRRFNQAALLARTATRGSAVPVAPGLLARVRRTQPQVGLSRAARAENLQGAFRVPEAARPRLQGKRVLLVDDVLTTGATANAAARALLRGGAAAVDVLVFARVVSDGRDGL</sequence>
<dbReference type="RefSeq" id="WP_135413023.1">
    <property type="nucleotide sequence ID" value="NZ_SRLB01000002.1"/>
</dbReference>
<proteinExistence type="inferred from homology"/>
<reference evidence="4 5" key="1">
    <citation type="submission" date="2019-04" db="EMBL/GenBank/DDBJ databases">
        <authorList>
            <person name="Feng G."/>
            <person name="Zhu H."/>
        </authorList>
    </citation>
    <scope>NUCLEOTIDE SEQUENCE [LARGE SCALE GENOMIC DNA]</scope>
    <source>
        <strain evidence="4 5">6HR-1</strain>
    </source>
</reference>
<comment type="similarity">
    <text evidence="1">Belongs to the ComF/GntX family.</text>
</comment>
<dbReference type="SUPFAM" id="SSF53271">
    <property type="entry name" value="PRTase-like"/>
    <property type="match status" value="1"/>
</dbReference>
<protein>
    <submittedName>
        <fullName evidence="4">ComF family protein</fullName>
    </submittedName>
</protein>